<gene>
    <name evidence="7" type="ORF">H8K47_16835</name>
</gene>
<evidence type="ECO:0000256" key="2">
    <source>
        <dbReference type="ARBA" id="ARBA00022849"/>
    </source>
</evidence>
<sequence length="125" mass="13932">MPITIFHNPLCKVSRDTLALIRKNGFEPSIIDYLTYPPSKEVLRSLIVFMGTDARHILQTDNTSAGVLNLEDTTLSEDDLITFMVKNPALIKRPIVVTSLGVRLCNPADIVVEILPQRSNCVLKN</sequence>
<dbReference type="Gene3D" id="3.40.30.10">
    <property type="entry name" value="Glutaredoxin"/>
    <property type="match status" value="1"/>
</dbReference>
<dbReference type="Pfam" id="PF03960">
    <property type="entry name" value="ArsC"/>
    <property type="match status" value="1"/>
</dbReference>
<dbReference type="EMBL" id="JACOGG010000028">
    <property type="protein sequence ID" value="MBC3937025.1"/>
    <property type="molecule type" value="Genomic_DNA"/>
</dbReference>
<name>A0A923L023_9BURK</name>
<protein>
    <recommendedName>
        <fullName evidence="5">Arsenate reductase</fullName>
        <ecNumber evidence="4">1.20.4.1</ecNumber>
    </recommendedName>
</protein>
<evidence type="ECO:0000256" key="1">
    <source>
        <dbReference type="ARBA" id="ARBA00007198"/>
    </source>
</evidence>
<keyword evidence="2" id="KW-0059">Arsenical resistance</keyword>
<dbReference type="Proteomes" id="UP000612361">
    <property type="component" value="Unassembled WGS sequence"/>
</dbReference>
<evidence type="ECO:0000256" key="3">
    <source>
        <dbReference type="ARBA" id="ARBA00023002"/>
    </source>
</evidence>
<dbReference type="PANTHER" id="PTHR30041:SF5">
    <property type="entry name" value="ARSENATE REDUCTASE-RELATED"/>
    <property type="match status" value="1"/>
</dbReference>
<evidence type="ECO:0000256" key="6">
    <source>
        <dbReference type="PROSITE-ProRule" id="PRU01282"/>
    </source>
</evidence>
<evidence type="ECO:0000256" key="5">
    <source>
        <dbReference type="ARBA" id="ARBA00039879"/>
    </source>
</evidence>
<dbReference type="RefSeq" id="WP_186882543.1">
    <property type="nucleotide sequence ID" value="NZ_JACOGG010000028.1"/>
</dbReference>
<dbReference type="SUPFAM" id="SSF52833">
    <property type="entry name" value="Thioredoxin-like"/>
    <property type="match status" value="1"/>
</dbReference>
<dbReference type="PROSITE" id="PS51353">
    <property type="entry name" value="ARSC"/>
    <property type="match status" value="1"/>
</dbReference>
<dbReference type="PANTHER" id="PTHR30041">
    <property type="entry name" value="ARSENATE REDUCTASE"/>
    <property type="match status" value="1"/>
</dbReference>
<evidence type="ECO:0000256" key="4">
    <source>
        <dbReference type="ARBA" id="ARBA00038969"/>
    </source>
</evidence>
<comment type="similarity">
    <text evidence="1 6">Belongs to the ArsC family.</text>
</comment>
<organism evidence="7 8">
    <name type="scientific">Undibacterium rugosum</name>
    <dbReference type="NCBI Taxonomy" id="2762291"/>
    <lineage>
        <taxon>Bacteria</taxon>
        <taxon>Pseudomonadati</taxon>
        <taxon>Pseudomonadota</taxon>
        <taxon>Betaproteobacteria</taxon>
        <taxon>Burkholderiales</taxon>
        <taxon>Oxalobacteraceae</taxon>
        <taxon>Undibacterium</taxon>
    </lineage>
</organism>
<comment type="caution">
    <text evidence="7">The sequence shown here is derived from an EMBL/GenBank/DDBJ whole genome shotgun (WGS) entry which is preliminary data.</text>
</comment>
<dbReference type="InterPro" id="IPR036249">
    <property type="entry name" value="Thioredoxin-like_sf"/>
</dbReference>
<dbReference type="EC" id="1.20.4.1" evidence="4"/>
<keyword evidence="3" id="KW-0560">Oxidoreductase</keyword>
<keyword evidence="8" id="KW-1185">Reference proteome</keyword>
<evidence type="ECO:0000313" key="7">
    <source>
        <dbReference type="EMBL" id="MBC3937025.1"/>
    </source>
</evidence>
<proteinExistence type="inferred from homology"/>
<dbReference type="InterPro" id="IPR006660">
    <property type="entry name" value="Arsenate_reductase-like"/>
</dbReference>
<dbReference type="InterPro" id="IPR006659">
    <property type="entry name" value="Arsenate_reductase"/>
</dbReference>
<evidence type="ECO:0000313" key="8">
    <source>
        <dbReference type="Proteomes" id="UP000612361"/>
    </source>
</evidence>
<dbReference type="GO" id="GO:0008794">
    <property type="term" value="F:arsenate reductase (glutaredoxin) activity"/>
    <property type="evidence" value="ECO:0007669"/>
    <property type="project" value="UniProtKB-EC"/>
</dbReference>
<reference evidence="7" key="1">
    <citation type="submission" date="2020-08" db="EMBL/GenBank/DDBJ databases">
        <title>Novel species isolated from subtropical streams in China.</title>
        <authorList>
            <person name="Lu H."/>
        </authorList>
    </citation>
    <scope>NUCLEOTIDE SEQUENCE</scope>
    <source>
        <strain evidence="7">CY7W</strain>
    </source>
</reference>
<dbReference type="GO" id="GO:0046685">
    <property type="term" value="P:response to arsenic-containing substance"/>
    <property type="evidence" value="ECO:0007669"/>
    <property type="project" value="UniProtKB-KW"/>
</dbReference>
<dbReference type="CDD" id="cd03034">
    <property type="entry name" value="ArsC_ArsC"/>
    <property type="match status" value="1"/>
</dbReference>
<dbReference type="AlphaFoldDB" id="A0A923L023"/>
<accession>A0A923L023</accession>